<evidence type="ECO:0000313" key="2">
    <source>
        <dbReference type="Proteomes" id="UP001055153"/>
    </source>
</evidence>
<evidence type="ECO:0000313" key="1">
    <source>
        <dbReference type="EMBL" id="GJE00013.1"/>
    </source>
</evidence>
<organism evidence="1 2">
    <name type="scientific">Methylobacterium isbiliense</name>
    <dbReference type="NCBI Taxonomy" id="315478"/>
    <lineage>
        <taxon>Bacteria</taxon>
        <taxon>Pseudomonadati</taxon>
        <taxon>Pseudomonadota</taxon>
        <taxon>Alphaproteobacteria</taxon>
        <taxon>Hyphomicrobiales</taxon>
        <taxon>Methylobacteriaceae</taxon>
        <taxon>Methylobacterium</taxon>
    </lineage>
</organism>
<comment type="caution">
    <text evidence="1">The sequence shown here is derived from an EMBL/GenBank/DDBJ whole genome shotgun (WGS) entry which is preliminary data.</text>
</comment>
<accession>A0ABQ4SCA5</accession>
<dbReference type="InterPro" id="IPR006311">
    <property type="entry name" value="TAT_signal"/>
</dbReference>
<dbReference type="EMBL" id="BPQQ01000022">
    <property type="protein sequence ID" value="GJE00013.1"/>
    <property type="molecule type" value="Genomic_DNA"/>
</dbReference>
<protein>
    <submittedName>
        <fullName evidence="1">Uncharacterized protein</fullName>
    </submittedName>
</protein>
<dbReference type="RefSeq" id="WP_238234893.1">
    <property type="nucleotide sequence ID" value="NZ_BPQQ01000022.1"/>
</dbReference>
<name>A0ABQ4SCA5_9HYPH</name>
<reference evidence="1" key="1">
    <citation type="journal article" date="2021" name="Front. Microbiol.">
        <title>Comprehensive Comparative Genomics and Phenotyping of Methylobacterium Species.</title>
        <authorList>
            <person name="Alessa O."/>
            <person name="Ogura Y."/>
            <person name="Fujitani Y."/>
            <person name="Takami H."/>
            <person name="Hayashi T."/>
            <person name="Sahin N."/>
            <person name="Tani A."/>
        </authorList>
    </citation>
    <scope>NUCLEOTIDE SEQUENCE</scope>
    <source>
        <strain evidence="1">DSM 17168</strain>
    </source>
</reference>
<proteinExistence type="predicted"/>
<sequence length="118" mass="12929">MTSQHDRRGFLRGLVTLPLVGGGITLIGAPTGVAEPASDWLLQNYSTWIERERRRVAEVLGAGGAVQILYGPASDWFDQELATPPEEIRTRVATRAAVVLSAVGCDWRGDWRKPWLGS</sequence>
<dbReference type="Proteomes" id="UP001055153">
    <property type="component" value="Unassembled WGS sequence"/>
</dbReference>
<dbReference type="PROSITE" id="PS51318">
    <property type="entry name" value="TAT"/>
    <property type="match status" value="1"/>
</dbReference>
<gene>
    <name evidence="1" type="ORF">GMJLKIPL_1931</name>
</gene>
<reference evidence="1" key="2">
    <citation type="submission" date="2021-08" db="EMBL/GenBank/DDBJ databases">
        <authorList>
            <person name="Tani A."/>
            <person name="Ola A."/>
            <person name="Ogura Y."/>
            <person name="Katsura K."/>
            <person name="Hayashi T."/>
        </authorList>
    </citation>
    <scope>NUCLEOTIDE SEQUENCE</scope>
    <source>
        <strain evidence="1">DSM 17168</strain>
    </source>
</reference>
<keyword evidence="2" id="KW-1185">Reference proteome</keyword>